<name>A0AAD7TXV8_9APHY</name>
<dbReference type="GO" id="GO:0005524">
    <property type="term" value="F:ATP binding"/>
    <property type="evidence" value="ECO:0007669"/>
    <property type="project" value="InterPro"/>
</dbReference>
<dbReference type="PANTHER" id="PTHR38248:SF2">
    <property type="entry name" value="FUNK1 11"/>
    <property type="match status" value="1"/>
</dbReference>
<dbReference type="CDD" id="cd20071">
    <property type="entry name" value="SET_SMYD"/>
    <property type="match status" value="1"/>
</dbReference>
<dbReference type="InterPro" id="IPR011990">
    <property type="entry name" value="TPR-like_helical_dom_sf"/>
</dbReference>
<gene>
    <name evidence="4" type="ORF">ONZ51_g4676</name>
</gene>
<dbReference type="Pfam" id="PF17667">
    <property type="entry name" value="Pkinase_fungal"/>
    <property type="match status" value="1"/>
</dbReference>
<dbReference type="SUPFAM" id="SSF82199">
    <property type="entry name" value="SET domain"/>
    <property type="match status" value="1"/>
</dbReference>
<evidence type="ECO:0000259" key="3">
    <source>
        <dbReference type="PROSITE" id="PS50280"/>
    </source>
</evidence>
<dbReference type="Gene3D" id="1.10.510.10">
    <property type="entry name" value="Transferase(Phosphotransferase) domain 1"/>
    <property type="match status" value="1"/>
</dbReference>
<dbReference type="InterPro" id="IPR001214">
    <property type="entry name" value="SET_dom"/>
</dbReference>
<dbReference type="Gene3D" id="2.170.270.10">
    <property type="entry name" value="SET domain"/>
    <property type="match status" value="1"/>
</dbReference>
<reference evidence="4" key="1">
    <citation type="submission" date="2022-11" db="EMBL/GenBank/DDBJ databases">
        <title>Genome Sequence of Cubamyces cubensis.</title>
        <authorList>
            <person name="Buettner E."/>
        </authorList>
    </citation>
    <scope>NUCLEOTIDE SEQUENCE</scope>
    <source>
        <strain evidence="4">MPL-01</strain>
    </source>
</reference>
<evidence type="ECO:0000313" key="5">
    <source>
        <dbReference type="Proteomes" id="UP001215151"/>
    </source>
</evidence>
<dbReference type="InterPro" id="IPR040976">
    <property type="entry name" value="Pkinase_fungal"/>
</dbReference>
<feature type="region of interest" description="Disordered" evidence="1">
    <location>
        <begin position="710"/>
        <end position="814"/>
    </location>
</feature>
<sequence length="1186" mass="133089">MAAPISTVRVYDVPLPLDPSSLRPDEDAQPTNIPIPHQGHLQGVLDCIVGPMPVERFIRSCFRSVPSGPNKLSSRHAFKAVPNQANAASDIYEPLIAALNKQTRFKSRCPGFVFENTSTRTPHPRKAGFMKPHICCFKTEHLDVIRSSSHDSRAELGYTELFIDVKGDPSHDFFADPPQDASQAQREAHRFCTLGNHDEKDDLQEALRKHLGLHISYVTEVFARQRRAFLFTASISGSRARLFRWDRSGCLVSESFDLHEQPDFLCDFLWLFSQASDRDRGHDLTISVASSDEEALFHSTIRDYVREQTELDGPELDKAVSEHYLPGHVSVVYVARAEDGTVNATNTRRYLVSRPVVSPSRLIGKGTTGYWAVDPLASRVVFLKDICEHGVRNVPTVEWHGIVPSFIPKGEHAFSGKDVQASRTDELCKRPWVCKLDEEAPPLRKRLHYRLVCSTVGYGLQRFRGTEELLHATYDAFQAMRDAHSKAGILHRDISLGNIILVKEPGRITRRGYLIDWEVSCPIDESGRGMGEGLVGTWPFMAWDLISPLSPEDQKATFQHDMESLFYVVLYCALLWLPHNLSEGQLATVMNHMFGSFSSAHEEWRGGHGKALNALNRTYTRDLHLEPALGEWVNTVMDYHHPPRDSPMLTEYGLSRWTNPDYLDSFWANFLRSHSLGRNDRVIHKHPSATGNLAPVNELDKCSTLSTLGKFSKTSHIPPPKRKAAQQQNDRVSKRQKICHTVAPRSESPSRPERGPRRSQRLQEKRAASKASDPPIGDARMTKKDSKLIHEKSTARLRRRKGLGAPGQGSSWRSHHKKLCKSFNAFTASAEYQALTPHDQVDALLLSQLLADPSQWHARPAGDRADASSLQDPFVTFLDLLQGPRADEVDIPFCVPRGANYTEVSALAKELYSRFGNNNFVLHSHLNSYAHGVFPLASRLFNHCCVPNAACKYIIKRGEPVVMQVIALQDIRKGDEITIPYLDPALPYRTRREALRVNYDFECRCRLCIYQRGIEPVERPDEPGTDSSRRMEAALRTFALGFNGETVQVPTAPGLFEETPPQLRPVFHESYLPALAELFSRTSHEGPFSDAIEAGLTLLALYVLVYPPNYPQTGMHALELAKTVWNLLCTATANLSETQSVAMEKQANLFLHIATSILATLGPEGDEGGPLEEIDILSQVLNQKRP</sequence>
<feature type="compositionally biased region" description="Basic and acidic residues" evidence="1">
    <location>
        <begin position="748"/>
        <end position="767"/>
    </location>
</feature>
<evidence type="ECO:0000256" key="1">
    <source>
        <dbReference type="SAM" id="MobiDB-lite"/>
    </source>
</evidence>
<feature type="domain" description="SET" evidence="3">
    <location>
        <begin position="873"/>
        <end position="982"/>
    </location>
</feature>
<keyword evidence="5" id="KW-1185">Reference proteome</keyword>
<protein>
    <submittedName>
        <fullName evidence="4">Uncharacterized protein</fullName>
    </submittedName>
</protein>
<dbReference type="PROSITE" id="PS50280">
    <property type="entry name" value="SET"/>
    <property type="match status" value="1"/>
</dbReference>
<feature type="domain" description="Protein kinase" evidence="2">
    <location>
        <begin position="318"/>
        <end position="644"/>
    </location>
</feature>
<dbReference type="Proteomes" id="UP001215151">
    <property type="component" value="Unassembled WGS sequence"/>
</dbReference>
<dbReference type="SUPFAM" id="SSF56112">
    <property type="entry name" value="Protein kinase-like (PK-like)"/>
    <property type="match status" value="1"/>
</dbReference>
<dbReference type="InterPro" id="IPR046341">
    <property type="entry name" value="SET_dom_sf"/>
</dbReference>
<comment type="caution">
    <text evidence="4">The sequence shown here is derived from an EMBL/GenBank/DDBJ whole genome shotgun (WGS) entry which is preliminary data.</text>
</comment>
<dbReference type="InterPro" id="IPR011009">
    <property type="entry name" value="Kinase-like_dom_sf"/>
</dbReference>
<dbReference type="PROSITE" id="PS50011">
    <property type="entry name" value="PROTEIN_KINASE_DOM"/>
    <property type="match status" value="1"/>
</dbReference>
<organism evidence="4 5">
    <name type="scientific">Trametes cubensis</name>
    <dbReference type="NCBI Taxonomy" id="1111947"/>
    <lineage>
        <taxon>Eukaryota</taxon>
        <taxon>Fungi</taxon>
        <taxon>Dikarya</taxon>
        <taxon>Basidiomycota</taxon>
        <taxon>Agaricomycotina</taxon>
        <taxon>Agaricomycetes</taxon>
        <taxon>Polyporales</taxon>
        <taxon>Polyporaceae</taxon>
        <taxon>Trametes</taxon>
    </lineage>
</organism>
<dbReference type="InterPro" id="IPR000719">
    <property type="entry name" value="Prot_kinase_dom"/>
</dbReference>
<dbReference type="GO" id="GO:0004672">
    <property type="term" value="F:protein kinase activity"/>
    <property type="evidence" value="ECO:0007669"/>
    <property type="project" value="InterPro"/>
</dbReference>
<accession>A0AAD7TXV8</accession>
<dbReference type="InterPro" id="IPR008266">
    <property type="entry name" value="Tyr_kinase_AS"/>
</dbReference>
<feature type="compositionally biased region" description="Basic and acidic residues" evidence="1">
    <location>
        <begin position="780"/>
        <end position="794"/>
    </location>
</feature>
<dbReference type="AlphaFoldDB" id="A0AAD7TXV8"/>
<dbReference type="Pfam" id="PF00856">
    <property type="entry name" value="SET"/>
    <property type="match status" value="1"/>
</dbReference>
<proteinExistence type="predicted"/>
<evidence type="ECO:0000259" key="2">
    <source>
        <dbReference type="PROSITE" id="PS50011"/>
    </source>
</evidence>
<dbReference type="Gene3D" id="1.25.40.10">
    <property type="entry name" value="Tetratricopeptide repeat domain"/>
    <property type="match status" value="1"/>
</dbReference>
<dbReference type="PROSITE" id="PS00109">
    <property type="entry name" value="PROTEIN_KINASE_TYR"/>
    <property type="match status" value="1"/>
</dbReference>
<evidence type="ECO:0000313" key="4">
    <source>
        <dbReference type="EMBL" id="KAJ8483473.1"/>
    </source>
</evidence>
<dbReference type="EMBL" id="JAPEVG010000093">
    <property type="protein sequence ID" value="KAJ8483473.1"/>
    <property type="molecule type" value="Genomic_DNA"/>
</dbReference>
<dbReference type="SMART" id="SM00220">
    <property type="entry name" value="S_TKc"/>
    <property type="match status" value="1"/>
</dbReference>
<dbReference type="PANTHER" id="PTHR38248">
    <property type="entry name" value="FUNK1 6"/>
    <property type="match status" value="1"/>
</dbReference>